<dbReference type="EMBL" id="RKHY01000001">
    <property type="protein sequence ID" value="ROS38130.1"/>
    <property type="molecule type" value="Genomic_DNA"/>
</dbReference>
<dbReference type="Proteomes" id="UP000274843">
    <property type="component" value="Unassembled WGS sequence"/>
</dbReference>
<feature type="region of interest" description="Disordered" evidence="1">
    <location>
        <begin position="19"/>
        <end position="38"/>
    </location>
</feature>
<keyword evidence="3" id="KW-1185">Reference proteome</keyword>
<comment type="caution">
    <text evidence="2">The sequence shown here is derived from an EMBL/GenBank/DDBJ whole genome shotgun (WGS) entry which is preliminary data.</text>
</comment>
<evidence type="ECO:0000256" key="1">
    <source>
        <dbReference type="SAM" id="MobiDB-lite"/>
    </source>
</evidence>
<proteinExistence type="predicted"/>
<sequence>MVRTRSVSRRRCRCRKARRVPVPTAAGSGRRPSRRPRFVSERPSAWPAWCGWCSPWGRCRRARGAMARTPSVSHCRCRCRKARRVLMPTAVGSGRRPSCATPCRPRFVSERPSAWPAWCGWCSPWGRCRRARGARVRARSVSRRRCRCRRACRVPVRTMVGSGRRPSRRPRFVSERPSARSAWCGWCSPWGRCRRARGAMARTPSVSRRRCRCRKARRVPVRTMVGSGRRPGCATPCRPRFVSERPSARSAWCGWCSPWGRCRRARGAMARTPSVSHCRCRCRKARRVLMPTAVGSGRRPSCATPCRPRFVSERPSAWPAWCGWCSPWGRCRRAGGARVRTRSVSRCRCRCRRACPVPVPTMAGAGRRPGCATSCRPRFVSERPSARPAWCGWCSPWGRCRRARGAMARTRSVSRCRCRCRKARRVPVRTAVGSGSRPPCAPQYISDRPSVRPSCGSCLVIGSSSPARARGSARPRARTAP</sequence>
<evidence type="ECO:0000313" key="3">
    <source>
        <dbReference type="Proteomes" id="UP000274843"/>
    </source>
</evidence>
<gene>
    <name evidence="2" type="ORF">EDD35_0397</name>
</gene>
<feature type="compositionally biased region" description="Low complexity" evidence="1">
    <location>
        <begin position="20"/>
        <end position="30"/>
    </location>
</feature>
<accession>A0A3N2GNZ9</accession>
<evidence type="ECO:0000313" key="2">
    <source>
        <dbReference type="EMBL" id="ROS38130.1"/>
    </source>
</evidence>
<name>A0A3N2GNZ9_9PSEU</name>
<dbReference type="AlphaFoldDB" id="A0A3N2GNZ9"/>
<organism evidence="2 3">
    <name type="scientific">Amycolatopsis thermoflava</name>
    <dbReference type="NCBI Taxonomy" id="84480"/>
    <lineage>
        <taxon>Bacteria</taxon>
        <taxon>Bacillati</taxon>
        <taxon>Actinomycetota</taxon>
        <taxon>Actinomycetes</taxon>
        <taxon>Pseudonocardiales</taxon>
        <taxon>Pseudonocardiaceae</taxon>
        <taxon>Amycolatopsis</taxon>
        <taxon>Amycolatopsis methanolica group</taxon>
    </lineage>
</organism>
<reference evidence="2 3" key="1">
    <citation type="submission" date="2018-11" db="EMBL/GenBank/DDBJ databases">
        <title>Sequencing the genomes of 1000 actinobacteria strains.</title>
        <authorList>
            <person name="Klenk H.-P."/>
        </authorList>
    </citation>
    <scope>NUCLEOTIDE SEQUENCE [LARGE SCALE GENOMIC DNA]</scope>
    <source>
        <strain evidence="2 3">DSM 44348</strain>
    </source>
</reference>
<protein>
    <submittedName>
        <fullName evidence="2">Uncharacterized protein</fullName>
    </submittedName>
</protein>